<dbReference type="CDD" id="cd03791">
    <property type="entry name" value="GT5_Glycogen_synthase_DULL1-like"/>
    <property type="match status" value="1"/>
</dbReference>
<evidence type="ECO:0000256" key="4">
    <source>
        <dbReference type="ARBA" id="ARBA00010281"/>
    </source>
</evidence>
<comment type="similarity">
    <text evidence="4 8">Belongs to the glycosyltransferase 1 family. Bacterial/plant glycogen synthase subfamily.</text>
</comment>
<organism evidence="11 12">
    <name type="scientific">Azoarcus taiwanensis</name>
    <dbReference type="NCBI Taxonomy" id="666964"/>
    <lineage>
        <taxon>Bacteria</taxon>
        <taxon>Pseudomonadati</taxon>
        <taxon>Pseudomonadota</taxon>
        <taxon>Betaproteobacteria</taxon>
        <taxon>Rhodocyclales</taxon>
        <taxon>Zoogloeaceae</taxon>
        <taxon>Azoarcus</taxon>
    </lineage>
</organism>
<keyword evidence="6 8" id="KW-0808">Transferase</keyword>
<dbReference type="Pfam" id="PF00534">
    <property type="entry name" value="Glycos_transf_1"/>
    <property type="match status" value="1"/>
</dbReference>
<dbReference type="GO" id="GO:0009011">
    <property type="term" value="F:alpha-1,4-glucan glucosyltransferase (ADP-glucose donor) activity"/>
    <property type="evidence" value="ECO:0007669"/>
    <property type="project" value="UniProtKB-UniRule"/>
</dbReference>
<dbReference type="PANTHER" id="PTHR45825">
    <property type="entry name" value="GRANULE-BOUND STARCH SYNTHASE 1, CHLOROPLASTIC/AMYLOPLASTIC"/>
    <property type="match status" value="1"/>
</dbReference>
<evidence type="ECO:0000256" key="5">
    <source>
        <dbReference type="ARBA" id="ARBA00022676"/>
    </source>
</evidence>
<keyword evidence="7 8" id="KW-0320">Glycogen biosynthesis</keyword>
<dbReference type="HAMAP" id="MF_00484">
    <property type="entry name" value="Glycogen_synth"/>
    <property type="match status" value="1"/>
</dbReference>
<dbReference type="SUPFAM" id="SSF53756">
    <property type="entry name" value="UDP-Glycosyltransferase/glycogen phosphorylase"/>
    <property type="match status" value="1"/>
</dbReference>
<feature type="binding site" evidence="8">
    <location>
        <position position="35"/>
    </location>
    <ligand>
        <name>ADP-alpha-D-glucose</name>
        <dbReference type="ChEBI" id="CHEBI:57498"/>
    </ligand>
</feature>
<comment type="function">
    <text evidence="2 8">Synthesizes alpha-1,4-glucan chains using ADP-glucose.</text>
</comment>
<gene>
    <name evidence="8 11" type="primary">glgA</name>
    <name evidence="11" type="ORF">GPA21_11690</name>
</gene>
<comment type="catalytic activity">
    <reaction evidence="1 8">
        <text>[(1-&gt;4)-alpha-D-glucosyl](n) + ADP-alpha-D-glucose = [(1-&gt;4)-alpha-D-glucosyl](n+1) + ADP + H(+)</text>
        <dbReference type="Rhea" id="RHEA:18189"/>
        <dbReference type="Rhea" id="RHEA-COMP:9584"/>
        <dbReference type="Rhea" id="RHEA-COMP:9587"/>
        <dbReference type="ChEBI" id="CHEBI:15378"/>
        <dbReference type="ChEBI" id="CHEBI:15444"/>
        <dbReference type="ChEBI" id="CHEBI:57498"/>
        <dbReference type="ChEBI" id="CHEBI:456216"/>
        <dbReference type="EC" id="2.4.1.21"/>
    </reaction>
</comment>
<reference evidence="11" key="1">
    <citation type="submission" date="2019-12" db="EMBL/GenBank/DDBJ databases">
        <title>Comparative genomics gives insights into the taxonomy of the Azoarcus-Aromatoleum group and reveals separate origins of nif in the plant-associated Azoarcus and non-plant-associated Aromatoleum sub-groups.</title>
        <authorList>
            <person name="Lafos M."/>
            <person name="Maluk M."/>
            <person name="Batista M."/>
            <person name="Junghare M."/>
            <person name="Carmona M."/>
            <person name="Faoro H."/>
            <person name="Cruz L.M."/>
            <person name="Battistoni F."/>
            <person name="De Souza E."/>
            <person name="Pedrosa F."/>
            <person name="Chen W.-M."/>
            <person name="Poole P.S."/>
            <person name="Dixon R.A."/>
            <person name="James E.K."/>
        </authorList>
    </citation>
    <scope>NUCLEOTIDE SEQUENCE</scope>
    <source>
        <strain evidence="11">NSC3</strain>
    </source>
</reference>
<dbReference type="NCBIfam" id="TIGR02095">
    <property type="entry name" value="glgA"/>
    <property type="match status" value="1"/>
</dbReference>
<comment type="caution">
    <text evidence="11">The sequence shown here is derived from an EMBL/GenBank/DDBJ whole genome shotgun (WGS) entry which is preliminary data.</text>
</comment>
<name>A0A972FJV1_9RHOO</name>
<dbReference type="EMBL" id="WTVM01000065">
    <property type="protein sequence ID" value="NMG03631.1"/>
    <property type="molecule type" value="Genomic_DNA"/>
</dbReference>
<evidence type="ECO:0000256" key="7">
    <source>
        <dbReference type="ARBA" id="ARBA00023056"/>
    </source>
</evidence>
<dbReference type="AlphaFoldDB" id="A0A972FJV1"/>
<keyword evidence="5 8" id="KW-0328">Glycosyltransferase</keyword>
<dbReference type="Gene3D" id="3.40.50.2000">
    <property type="entry name" value="Glycogen Phosphorylase B"/>
    <property type="match status" value="2"/>
</dbReference>
<dbReference type="NCBIfam" id="NF001899">
    <property type="entry name" value="PRK00654.1-2"/>
    <property type="match status" value="1"/>
</dbReference>
<dbReference type="Proteomes" id="UP000599523">
    <property type="component" value="Unassembled WGS sequence"/>
</dbReference>
<dbReference type="PANTHER" id="PTHR45825:SF11">
    <property type="entry name" value="ALPHA AMYLASE DOMAIN-CONTAINING PROTEIN"/>
    <property type="match status" value="1"/>
</dbReference>
<accession>A0A972FJV1</accession>
<proteinExistence type="inferred from homology"/>
<dbReference type="Pfam" id="PF08323">
    <property type="entry name" value="Glyco_transf_5"/>
    <property type="match status" value="1"/>
</dbReference>
<keyword evidence="12" id="KW-1185">Reference proteome</keyword>
<evidence type="ECO:0000256" key="6">
    <source>
        <dbReference type="ARBA" id="ARBA00022679"/>
    </source>
</evidence>
<sequence length="502" mass="54375">MAVTDSGRERPVDPEATGAPLPVLFASSELGPWMKTGGLGDVTAALPRALALLGMEVRVLVPGYPELLDAFPRRRTVAVIAPFAGLPGASLSTARLAPRLSVLILECPTCFDRPGGPYVDARGEDWADNALRFGLLSRTAAVLASVESPLAWRPRVLHCNDWQTALAPAYLRYVLQPTAASVVTIHNLAFQGLFAAESLQPLGLPAHAFTFDGVEFYGQLSFLKAGLQCCDRITTVSPTYAEEIRGPELGCGLDGLLRFRARQLEGILNGIDTRTWNPARDLLLPARYSLRRLAGKQECRKALEHACGFDPDPASPILGMVSRLTRQKGVDLTLATVDALIARGVRIAVLGSGEQALEQAWRAAADLHPDRVSVRIGFDEGLAHLIEAGADVFLMPSRFEPCGLNQMYSLAYGTLPVVRSTGGLADTVVDCTPQTLADGTANGFCFVEPTPQDLYETVLRAVECWRDRATWCQIQRNGMAQDFSWSRAAGRYKALYQELVAT</sequence>
<evidence type="ECO:0000313" key="12">
    <source>
        <dbReference type="Proteomes" id="UP000599523"/>
    </source>
</evidence>
<evidence type="ECO:0000256" key="8">
    <source>
        <dbReference type="HAMAP-Rule" id="MF_00484"/>
    </source>
</evidence>
<evidence type="ECO:0000256" key="1">
    <source>
        <dbReference type="ARBA" id="ARBA00001478"/>
    </source>
</evidence>
<evidence type="ECO:0000256" key="3">
    <source>
        <dbReference type="ARBA" id="ARBA00004964"/>
    </source>
</evidence>
<dbReference type="InterPro" id="IPR013534">
    <property type="entry name" value="Starch_synth_cat_dom"/>
</dbReference>
<evidence type="ECO:0000313" key="11">
    <source>
        <dbReference type="EMBL" id="NMG03631.1"/>
    </source>
</evidence>
<evidence type="ECO:0000256" key="2">
    <source>
        <dbReference type="ARBA" id="ARBA00002764"/>
    </source>
</evidence>
<dbReference type="RefSeq" id="WP_168988344.1">
    <property type="nucleotide sequence ID" value="NZ_CAWPHM010000292.1"/>
</dbReference>
<feature type="domain" description="Glycosyl transferase family 1" evidence="9">
    <location>
        <begin position="315"/>
        <end position="471"/>
    </location>
</feature>
<evidence type="ECO:0000259" key="9">
    <source>
        <dbReference type="Pfam" id="PF00534"/>
    </source>
</evidence>
<dbReference type="GO" id="GO:0005978">
    <property type="term" value="P:glycogen biosynthetic process"/>
    <property type="evidence" value="ECO:0007669"/>
    <property type="project" value="UniProtKB-UniRule"/>
</dbReference>
<comment type="pathway">
    <text evidence="3 8">Glycan biosynthesis; glycogen biosynthesis.</text>
</comment>
<dbReference type="GO" id="GO:0004373">
    <property type="term" value="F:alpha-1,4-glucan glucosyltransferase (UDP-glucose donor) activity"/>
    <property type="evidence" value="ECO:0007669"/>
    <property type="project" value="InterPro"/>
</dbReference>
<evidence type="ECO:0000259" key="10">
    <source>
        <dbReference type="Pfam" id="PF08323"/>
    </source>
</evidence>
<protein>
    <recommendedName>
        <fullName evidence="8">Glycogen synthase</fullName>
        <ecNumber evidence="8">2.4.1.21</ecNumber>
    </recommendedName>
    <alternativeName>
        <fullName evidence="8">Starch [bacterial glycogen] synthase</fullName>
    </alternativeName>
</protein>
<feature type="domain" description="Starch synthase catalytic" evidence="10">
    <location>
        <begin position="23"/>
        <end position="258"/>
    </location>
</feature>
<dbReference type="InterPro" id="IPR011835">
    <property type="entry name" value="GS/SS"/>
</dbReference>
<dbReference type="InterPro" id="IPR001296">
    <property type="entry name" value="Glyco_trans_1"/>
</dbReference>
<dbReference type="EC" id="2.4.1.21" evidence="8"/>